<name>A0A6S6T1H0_9BACT</name>
<evidence type="ECO:0000313" key="1">
    <source>
        <dbReference type="EMBL" id="CAA6810517.1"/>
    </source>
</evidence>
<accession>A0A6S6T1H0</accession>
<dbReference type="InterPro" id="IPR046558">
    <property type="entry name" value="DUF6712"/>
</dbReference>
<dbReference type="Pfam" id="PF20459">
    <property type="entry name" value="DUF6712"/>
    <property type="match status" value="1"/>
</dbReference>
<sequence>MANTIYKTQFISIDYLKANTPIEDNVDDNKLTPNIILAQTTHIQTYLGSSFYNRLKEGYALKNITDDEDYFVKEYLMPCLAQWALYESIPFIKYKLNNKGMNEESSEFGAPSSEDAVKFLRNSVRDTAEFLGERLVTYLCDNYNLFDKYNNPDVDENLSKNSQTYFSGIYVPKKTSRKRRR</sequence>
<protein>
    <submittedName>
        <fullName evidence="1">Uncharacterized protein</fullName>
    </submittedName>
</protein>
<dbReference type="EMBL" id="CACVAR010000201">
    <property type="protein sequence ID" value="CAA6810517.1"/>
    <property type="molecule type" value="Genomic_DNA"/>
</dbReference>
<dbReference type="AlphaFoldDB" id="A0A6S6T1H0"/>
<reference evidence="1" key="1">
    <citation type="submission" date="2020-01" db="EMBL/GenBank/DDBJ databases">
        <authorList>
            <person name="Meier V. D."/>
            <person name="Meier V D."/>
        </authorList>
    </citation>
    <scope>NUCLEOTIDE SEQUENCE</scope>
    <source>
        <strain evidence="1">HLG_WM_MAG_03</strain>
    </source>
</reference>
<organism evidence="1">
    <name type="scientific">uncultured Sulfurovum sp</name>
    <dbReference type="NCBI Taxonomy" id="269237"/>
    <lineage>
        <taxon>Bacteria</taxon>
        <taxon>Pseudomonadati</taxon>
        <taxon>Campylobacterota</taxon>
        <taxon>Epsilonproteobacteria</taxon>
        <taxon>Campylobacterales</taxon>
        <taxon>Sulfurovaceae</taxon>
        <taxon>Sulfurovum</taxon>
        <taxon>environmental samples</taxon>
    </lineage>
</organism>
<proteinExistence type="predicted"/>
<gene>
    <name evidence="1" type="ORF">HELGO_WM16095</name>
</gene>